<proteinExistence type="predicted"/>
<keyword evidence="3" id="KW-1185">Reference proteome</keyword>
<feature type="region of interest" description="Disordered" evidence="1">
    <location>
        <begin position="98"/>
        <end position="140"/>
    </location>
</feature>
<dbReference type="AlphaFoldDB" id="A0A0D2AL84"/>
<reference evidence="2 3" key="1">
    <citation type="submission" date="2015-01" db="EMBL/GenBank/DDBJ databases">
        <title>The Genome Sequence of Ochroconis gallopava CBS43764.</title>
        <authorList>
            <consortium name="The Broad Institute Genomics Platform"/>
            <person name="Cuomo C."/>
            <person name="de Hoog S."/>
            <person name="Gorbushina A."/>
            <person name="Stielow B."/>
            <person name="Teixiera M."/>
            <person name="Abouelleil A."/>
            <person name="Chapman S.B."/>
            <person name="Priest M."/>
            <person name="Young S.K."/>
            <person name="Wortman J."/>
            <person name="Nusbaum C."/>
            <person name="Birren B."/>
        </authorList>
    </citation>
    <scope>NUCLEOTIDE SEQUENCE [LARGE SCALE GENOMIC DNA]</scope>
    <source>
        <strain evidence="2 3">CBS 43764</strain>
    </source>
</reference>
<feature type="compositionally biased region" description="Polar residues" evidence="1">
    <location>
        <begin position="452"/>
        <end position="469"/>
    </location>
</feature>
<dbReference type="VEuPathDB" id="FungiDB:PV09_01468"/>
<accession>A0A0D2AL84</accession>
<evidence type="ECO:0000313" key="3">
    <source>
        <dbReference type="Proteomes" id="UP000053259"/>
    </source>
</evidence>
<evidence type="ECO:0000256" key="1">
    <source>
        <dbReference type="SAM" id="MobiDB-lite"/>
    </source>
</evidence>
<dbReference type="HOGENOM" id="CLU_498011_0_0_1"/>
<feature type="region of interest" description="Disordered" evidence="1">
    <location>
        <begin position="184"/>
        <end position="229"/>
    </location>
</feature>
<feature type="region of interest" description="Disordered" evidence="1">
    <location>
        <begin position="452"/>
        <end position="479"/>
    </location>
</feature>
<dbReference type="GeneID" id="27309441"/>
<dbReference type="RefSeq" id="XP_016217372.1">
    <property type="nucleotide sequence ID" value="XM_016354360.1"/>
</dbReference>
<sequence>MKVNLLSSNKFWTRGDGPNITFTSARHKSRVMEALFRYRPASASKSPKNVSGSLQESRSAFDAAQSPACIPSVELPCLLTPDAGAIPIQETESDLMQQEWPVPPGHQNGSSSLLSSSPQSRPGMETRPRITVSSESGDEDEAIASPSLIFTATLFPSVPTHGPPPRTSSNEIVDSHGRIQRFLGTKEANDLNIGNSLPDSSKEVRRSSSPGAALVSHSEQQGRQKPDLSIKIPVDAEPPEQEMALTPIEMDLGVLEVIANLPMTARSSGTQAPVELACTPESPGGIDTKSGVAVQLPGASVVPVVAPEQSAWQRAPYVPGAIRLEPKMKVDRSPLAIIQETVQAELGLDKERLAAEEAIMDELVSFIESYGDGFQLGNAEISTYWIDSSSLLPSRLRKGCVSPPLSLAPTLVQSPSPTSPQHLAVDHDVEYRCWAPDYPEFTRNMPRKSAKHTSFASLRHSGSSRTFANAPSAGADGSMTLGENQYGCCGTTTSPRAWPAAPQLEPPKTSTSATAPRKVRQVRGKGLASNGQKMTIRGMLRNAASVV</sequence>
<name>A0A0D2AL84_9PEZI</name>
<evidence type="ECO:0000313" key="2">
    <source>
        <dbReference type="EMBL" id="KIW07503.1"/>
    </source>
</evidence>
<organism evidence="2 3">
    <name type="scientific">Verruconis gallopava</name>
    <dbReference type="NCBI Taxonomy" id="253628"/>
    <lineage>
        <taxon>Eukaryota</taxon>
        <taxon>Fungi</taxon>
        <taxon>Dikarya</taxon>
        <taxon>Ascomycota</taxon>
        <taxon>Pezizomycotina</taxon>
        <taxon>Dothideomycetes</taxon>
        <taxon>Pleosporomycetidae</taxon>
        <taxon>Venturiales</taxon>
        <taxon>Sympoventuriaceae</taxon>
        <taxon>Verruconis</taxon>
    </lineage>
</organism>
<dbReference type="OrthoDB" id="3786440at2759"/>
<gene>
    <name evidence="2" type="ORF">PV09_01468</name>
</gene>
<dbReference type="InParanoid" id="A0A0D2AL84"/>
<dbReference type="Proteomes" id="UP000053259">
    <property type="component" value="Unassembled WGS sequence"/>
</dbReference>
<feature type="region of interest" description="Disordered" evidence="1">
    <location>
        <begin position="497"/>
        <end position="529"/>
    </location>
</feature>
<protein>
    <submittedName>
        <fullName evidence="2">Uncharacterized protein</fullName>
    </submittedName>
</protein>
<dbReference type="EMBL" id="KN847532">
    <property type="protein sequence ID" value="KIW07503.1"/>
    <property type="molecule type" value="Genomic_DNA"/>
</dbReference>